<organism evidence="1">
    <name type="scientific">marine sediment metagenome</name>
    <dbReference type="NCBI Taxonomy" id="412755"/>
    <lineage>
        <taxon>unclassified sequences</taxon>
        <taxon>metagenomes</taxon>
        <taxon>ecological metagenomes</taxon>
    </lineage>
</organism>
<name>A0A0F9LG76_9ZZZZ</name>
<dbReference type="AlphaFoldDB" id="A0A0F9LG76"/>
<gene>
    <name evidence="1" type="ORF">LCGC14_1203560</name>
</gene>
<protein>
    <recommendedName>
        <fullName evidence="2">Phage terminase large subunit N-terminal domain-containing protein</fullName>
    </recommendedName>
</protein>
<dbReference type="Gene3D" id="3.40.50.300">
    <property type="entry name" value="P-loop containing nucleotide triphosphate hydrolases"/>
    <property type="match status" value="1"/>
</dbReference>
<sequence>MSNLALQQEVKEYHPIPTLKLFHESPAEIRCCVGPVGSGKTTAAVWELCYYLPWMLFDEFGFKKTKWVVVRNTFPELTDTTQRTLFDWFDWGHHKVQRNNYYLNYPDGPQLEILFRSCDRPLQVKQFKSLEVTGYLIDESIEIARAVKNMLKTRIGRYPSIEQAVRWYKEKFGTLPAEWVEAIDKGEPIELPRFGIEITNPPDVEHDTYSQFQWQTDVPGPLQATPPLENHEGFWQPPRENERNLRKNYYEAMIDDFRDTPDWIDMYVDGKPGMLIKGKVVYSKFIKAVHVAKEPLIWSKGPLYRGWDNSGNSPACVVVQEPNTMEIQVLHEFHSDKLGIVDFTEMVVAECNQLYPDAKWMDWADPAGENQYSKREGGFTSNAQLMRETCRVIPSDNNWEARKEGVNRSLGRINGLLIDPGCIRLINGFVGGYHYPEIGNTGVFSDKPEKNRFSHCHDALQYVILKLIQSTRANEKNALNEHLREQYINQRDAAAV</sequence>
<evidence type="ECO:0000313" key="1">
    <source>
        <dbReference type="EMBL" id="KKM93924.1"/>
    </source>
</evidence>
<dbReference type="EMBL" id="LAZR01006208">
    <property type="protein sequence ID" value="KKM93924.1"/>
    <property type="molecule type" value="Genomic_DNA"/>
</dbReference>
<accession>A0A0F9LG76</accession>
<proteinExistence type="predicted"/>
<reference evidence="1" key="1">
    <citation type="journal article" date="2015" name="Nature">
        <title>Complex archaea that bridge the gap between prokaryotes and eukaryotes.</title>
        <authorList>
            <person name="Spang A."/>
            <person name="Saw J.H."/>
            <person name="Jorgensen S.L."/>
            <person name="Zaremba-Niedzwiedzka K."/>
            <person name="Martijn J."/>
            <person name="Lind A.E."/>
            <person name="van Eijk R."/>
            <person name="Schleper C."/>
            <person name="Guy L."/>
            <person name="Ettema T.J."/>
        </authorList>
    </citation>
    <scope>NUCLEOTIDE SEQUENCE</scope>
</reference>
<dbReference type="Gene3D" id="3.30.420.280">
    <property type="match status" value="1"/>
</dbReference>
<dbReference type="InterPro" id="IPR027417">
    <property type="entry name" value="P-loop_NTPase"/>
</dbReference>
<evidence type="ECO:0008006" key="2">
    <source>
        <dbReference type="Google" id="ProtNLM"/>
    </source>
</evidence>
<comment type="caution">
    <text evidence="1">The sequence shown here is derived from an EMBL/GenBank/DDBJ whole genome shotgun (WGS) entry which is preliminary data.</text>
</comment>